<feature type="transmembrane region" description="Helical" evidence="1">
    <location>
        <begin position="72"/>
        <end position="91"/>
    </location>
</feature>
<reference evidence="2 3" key="1">
    <citation type="submission" date="2021-07" db="EMBL/GenBank/DDBJ databases">
        <authorList>
            <person name="Palmer J.M."/>
        </authorList>
    </citation>
    <scope>NUCLEOTIDE SEQUENCE [LARGE SCALE GENOMIC DNA]</scope>
    <source>
        <strain evidence="2 3">AT_MEX2019</strain>
        <tissue evidence="2">Muscle</tissue>
    </source>
</reference>
<keyword evidence="3" id="KW-1185">Reference proteome</keyword>
<evidence type="ECO:0000256" key="1">
    <source>
        <dbReference type="SAM" id="Phobius"/>
    </source>
</evidence>
<keyword evidence="1" id="KW-0472">Membrane</keyword>
<keyword evidence="1" id="KW-1133">Transmembrane helix</keyword>
<gene>
    <name evidence="2" type="ORF">ATANTOWER_026788</name>
</gene>
<proteinExistence type="predicted"/>
<dbReference type="EMBL" id="JAHUTI010016240">
    <property type="protein sequence ID" value="MED6237527.1"/>
    <property type="molecule type" value="Genomic_DNA"/>
</dbReference>
<accession>A0ABU7AH50</accession>
<comment type="caution">
    <text evidence="2">The sequence shown here is derived from an EMBL/GenBank/DDBJ whole genome shotgun (WGS) entry which is preliminary data.</text>
</comment>
<dbReference type="Proteomes" id="UP001345963">
    <property type="component" value="Unassembled WGS sequence"/>
</dbReference>
<protein>
    <submittedName>
        <fullName evidence="2">Uncharacterized protein</fullName>
    </submittedName>
</protein>
<evidence type="ECO:0000313" key="2">
    <source>
        <dbReference type="EMBL" id="MED6237527.1"/>
    </source>
</evidence>
<keyword evidence="1" id="KW-0812">Transmembrane</keyword>
<name>A0ABU7AH50_9TELE</name>
<organism evidence="2 3">
    <name type="scientific">Ataeniobius toweri</name>
    <dbReference type="NCBI Taxonomy" id="208326"/>
    <lineage>
        <taxon>Eukaryota</taxon>
        <taxon>Metazoa</taxon>
        <taxon>Chordata</taxon>
        <taxon>Craniata</taxon>
        <taxon>Vertebrata</taxon>
        <taxon>Euteleostomi</taxon>
        <taxon>Actinopterygii</taxon>
        <taxon>Neopterygii</taxon>
        <taxon>Teleostei</taxon>
        <taxon>Neoteleostei</taxon>
        <taxon>Acanthomorphata</taxon>
        <taxon>Ovalentaria</taxon>
        <taxon>Atherinomorphae</taxon>
        <taxon>Cyprinodontiformes</taxon>
        <taxon>Goodeidae</taxon>
        <taxon>Ataeniobius</taxon>
    </lineage>
</organism>
<evidence type="ECO:0000313" key="3">
    <source>
        <dbReference type="Proteomes" id="UP001345963"/>
    </source>
</evidence>
<sequence>MEYHSVILEQRVITLINSLSVTQPLTVNHNEFSRSNEQRRRGRDSRSSGWDEHLLTAIPGFSLDPGELCCMFVSHLVIFVLVILSPTYFLLDYFEKITKIKAKIKG</sequence>